<dbReference type="Gene3D" id="2.40.160.10">
    <property type="entry name" value="Porin"/>
    <property type="match status" value="1"/>
</dbReference>
<evidence type="ECO:0000256" key="3">
    <source>
        <dbReference type="ARBA" id="ARBA00022448"/>
    </source>
</evidence>
<keyword evidence="9" id="KW-0472">Membrane</keyword>
<name>A0ABU8J2T5_9BURK</name>
<evidence type="ECO:0000256" key="7">
    <source>
        <dbReference type="ARBA" id="ARBA00023065"/>
    </source>
</evidence>
<evidence type="ECO:0000313" key="13">
    <source>
        <dbReference type="EMBL" id="MEI6001970.1"/>
    </source>
</evidence>
<comment type="subunit">
    <text evidence="2">Homotrimer.</text>
</comment>
<evidence type="ECO:0000256" key="10">
    <source>
        <dbReference type="ARBA" id="ARBA00023237"/>
    </source>
</evidence>
<dbReference type="Pfam" id="PF13609">
    <property type="entry name" value="Porin_4"/>
    <property type="match status" value="1"/>
</dbReference>
<evidence type="ECO:0000256" key="8">
    <source>
        <dbReference type="ARBA" id="ARBA00023114"/>
    </source>
</evidence>
<dbReference type="EMBL" id="JACFYJ010000091">
    <property type="protein sequence ID" value="MEI6001970.1"/>
    <property type="molecule type" value="Genomic_DNA"/>
</dbReference>
<sequence length="190" mass="19738">MKSSWLVAVSTMTASAVAMAQSTVTLYGVIDESLLVSTNSNGGRVLRLSDNGIRGNRIGLIGTEDLSDGKAAIFRLENGFNATTGSMGQGGRLFGSQALVGVTGNSGTVLAGRQINTDASLIAVNFAAATQWAGVLAAHPGDVDNLYDTFRVPGALKYIAPTIGGFDFQALYAPGRRGQRAPRPGCVCRR</sequence>
<dbReference type="Proteomes" id="UP001386437">
    <property type="component" value="Unassembled WGS sequence"/>
</dbReference>
<dbReference type="InterPro" id="IPR023614">
    <property type="entry name" value="Porin_dom_sf"/>
</dbReference>
<reference evidence="13 14" key="1">
    <citation type="journal article" date="2022" name="Arch. Microbiol.">
        <title>Paraburkholderia bengalensis sp. nov. isolated from roots of Oryza sativa, IR64.</title>
        <authorList>
            <person name="Nag P."/>
            <person name="Mondal N."/>
            <person name="Sarkar J."/>
            <person name="Das S."/>
        </authorList>
    </citation>
    <scope>NUCLEOTIDE SEQUENCE [LARGE SCALE GENOMIC DNA]</scope>
    <source>
        <strain evidence="13 14">IR64_4_BI</strain>
    </source>
</reference>
<evidence type="ECO:0000256" key="1">
    <source>
        <dbReference type="ARBA" id="ARBA00004571"/>
    </source>
</evidence>
<feature type="chain" id="PRO_5045215600" evidence="11">
    <location>
        <begin position="21"/>
        <end position="190"/>
    </location>
</feature>
<protein>
    <submittedName>
        <fullName evidence="13">Porin</fullName>
    </submittedName>
</protein>
<keyword evidence="14" id="KW-1185">Reference proteome</keyword>
<dbReference type="InterPro" id="IPR050298">
    <property type="entry name" value="Gram-neg_bact_OMP"/>
</dbReference>
<keyword evidence="10" id="KW-0998">Cell outer membrane</keyword>
<keyword evidence="5" id="KW-0812">Transmembrane</keyword>
<dbReference type="CDD" id="cd00342">
    <property type="entry name" value="gram_neg_porins"/>
    <property type="match status" value="1"/>
</dbReference>
<keyword evidence="8" id="KW-0626">Porin</keyword>
<dbReference type="SUPFAM" id="SSF56935">
    <property type="entry name" value="Porins"/>
    <property type="match status" value="1"/>
</dbReference>
<evidence type="ECO:0000256" key="5">
    <source>
        <dbReference type="ARBA" id="ARBA00022692"/>
    </source>
</evidence>
<gene>
    <name evidence="13" type="ORF">H3V53_34010</name>
</gene>
<keyword evidence="6 11" id="KW-0732">Signal</keyword>
<evidence type="ECO:0000256" key="11">
    <source>
        <dbReference type="SAM" id="SignalP"/>
    </source>
</evidence>
<organism evidence="13 14">
    <name type="scientific">Paraburkholderia bengalensis</name>
    <dbReference type="NCBI Taxonomy" id="2747562"/>
    <lineage>
        <taxon>Bacteria</taxon>
        <taxon>Pseudomonadati</taxon>
        <taxon>Pseudomonadota</taxon>
        <taxon>Betaproteobacteria</taxon>
        <taxon>Burkholderiales</taxon>
        <taxon>Burkholderiaceae</taxon>
        <taxon>Paraburkholderia</taxon>
    </lineage>
</organism>
<comment type="caution">
    <text evidence="13">The sequence shown here is derived from an EMBL/GenBank/DDBJ whole genome shotgun (WGS) entry which is preliminary data.</text>
</comment>
<feature type="signal peptide" evidence="11">
    <location>
        <begin position="1"/>
        <end position="20"/>
    </location>
</feature>
<dbReference type="PANTHER" id="PTHR34501">
    <property type="entry name" value="PROTEIN YDDL-RELATED"/>
    <property type="match status" value="1"/>
</dbReference>
<comment type="subcellular location">
    <subcellularLocation>
        <location evidence="1">Cell outer membrane</location>
        <topology evidence="1">Multi-pass membrane protein</topology>
    </subcellularLocation>
</comment>
<evidence type="ECO:0000259" key="12">
    <source>
        <dbReference type="Pfam" id="PF13609"/>
    </source>
</evidence>
<evidence type="ECO:0000256" key="9">
    <source>
        <dbReference type="ARBA" id="ARBA00023136"/>
    </source>
</evidence>
<keyword evidence="7" id="KW-0406">Ion transport</keyword>
<keyword evidence="3" id="KW-0813">Transport</keyword>
<dbReference type="InterPro" id="IPR033900">
    <property type="entry name" value="Gram_neg_porin_domain"/>
</dbReference>
<keyword evidence="4" id="KW-1134">Transmembrane beta strand</keyword>
<feature type="domain" description="Porin" evidence="12">
    <location>
        <begin position="11"/>
        <end position="179"/>
    </location>
</feature>
<evidence type="ECO:0000256" key="4">
    <source>
        <dbReference type="ARBA" id="ARBA00022452"/>
    </source>
</evidence>
<evidence type="ECO:0000256" key="2">
    <source>
        <dbReference type="ARBA" id="ARBA00011233"/>
    </source>
</evidence>
<accession>A0ABU8J2T5</accession>
<evidence type="ECO:0000313" key="14">
    <source>
        <dbReference type="Proteomes" id="UP001386437"/>
    </source>
</evidence>
<evidence type="ECO:0000256" key="6">
    <source>
        <dbReference type="ARBA" id="ARBA00022729"/>
    </source>
</evidence>
<dbReference type="PANTHER" id="PTHR34501:SF9">
    <property type="entry name" value="MAJOR OUTER MEMBRANE PROTEIN P.IA"/>
    <property type="match status" value="1"/>
</dbReference>
<proteinExistence type="predicted"/>